<dbReference type="Gene3D" id="1.10.443.10">
    <property type="entry name" value="Intergrase catalytic core"/>
    <property type="match status" value="1"/>
</dbReference>
<evidence type="ECO:0000256" key="4">
    <source>
        <dbReference type="ARBA" id="ARBA00023172"/>
    </source>
</evidence>
<dbReference type="PANTHER" id="PTHR30349">
    <property type="entry name" value="PHAGE INTEGRASE-RELATED"/>
    <property type="match status" value="1"/>
</dbReference>
<dbReference type="EMBL" id="AP019840">
    <property type="protein sequence ID" value="BBM51136.1"/>
    <property type="molecule type" value="Genomic_DNA"/>
</dbReference>
<dbReference type="PROSITE" id="PS51900">
    <property type="entry name" value="CB"/>
    <property type="match status" value="1"/>
</dbReference>
<dbReference type="PANTHER" id="PTHR30349:SF64">
    <property type="entry name" value="PROPHAGE INTEGRASE INTD-RELATED"/>
    <property type="match status" value="1"/>
</dbReference>
<dbReference type="GO" id="GO:0003677">
    <property type="term" value="F:DNA binding"/>
    <property type="evidence" value="ECO:0007669"/>
    <property type="project" value="UniProtKB-UniRule"/>
</dbReference>
<dbReference type="InterPro" id="IPR004107">
    <property type="entry name" value="Integrase_SAM-like_N"/>
</dbReference>
<evidence type="ECO:0000313" key="9">
    <source>
        <dbReference type="Proteomes" id="UP000321378"/>
    </source>
</evidence>
<keyword evidence="2" id="KW-0229">DNA integration</keyword>
<evidence type="ECO:0000259" key="6">
    <source>
        <dbReference type="PROSITE" id="PS51898"/>
    </source>
</evidence>
<proteinExistence type="inferred from homology"/>
<evidence type="ECO:0000256" key="3">
    <source>
        <dbReference type="ARBA" id="ARBA00023125"/>
    </source>
</evidence>
<dbReference type="InterPro" id="IPR013762">
    <property type="entry name" value="Integrase-like_cat_sf"/>
</dbReference>
<evidence type="ECO:0000256" key="1">
    <source>
        <dbReference type="ARBA" id="ARBA00008857"/>
    </source>
</evidence>
<keyword evidence="4" id="KW-0233">DNA recombination</keyword>
<dbReference type="CDD" id="cd01189">
    <property type="entry name" value="INT_ICEBs1_C_like"/>
    <property type="match status" value="1"/>
</dbReference>
<evidence type="ECO:0000313" key="8">
    <source>
        <dbReference type="EMBL" id="BBM51136.1"/>
    </source>
</evidence>
<dbReference type="Pfam" id="PF14659">
    <property type="entry name" value="Phage_int_SAM_3"/>
    <property type="match status" value="1"/>
</dbReference>
<name>A0A510KHJ0_9FUSO</name>
<feature type="domain" description="Core-binding (CB)" evidence="7">
    <location>
        <begin position="11"/>
        <end position="100"/>
    </location>
</feature>
<evidence type="ECO:0000259" key="7">
    <source>
        <dbReference type="PROSITE" id="PS51900"/>
    </source>
</evidence>
<sequence>MTAKKHLNKNLKYEEWLDVWLEREKSFIKESTYAAYTNIIENHLKPAFGKRRIGDITNEDLQNFILLKLNVNKKDLEKGLALKTVKDMASLAKSTLNAAIQNKLIPFQNFHYKFPVSSTKLYLKTFTNSEQKILFNYLISHQNSKNLGILLCLQTGLRLGEICGLQWKDIDFEKRTLTVCRTLQKIYIKKKDKSCSKVIISTPKTKYSNRQIPLSNEFINLIKSFQQNENYYFITNGKNYLKPHCYRYYYQKLLHFLTLPKLTFHSLRHTFATQAIELGIDCKTVSEILGHSSVNTTLNLYVHPKTEHKRKCLDLIYQNLKGR</sequence>
<protein>
    <submittedName>
        <fullName evidence="8">Transposase</fullName>
    </submittedName>
</protein>
<dbReference type="Gene3D" id="1.10.150.130">
    <property type="match status" value="1"/>
</dbReference>
<evidence type="ECO:0000256" key="5">
    <source>
        <dbReference type="PROSITE-ProRule" id="PRU01248"/>
    </source>
</evidence>
<dbReference type="RefSeq" id="WP_146995747.1">
    <property type="nucleotide sequence ID" value="NZ_AP019840.1"/>
</dbReference>
<accession>A0A510KHJ0</accession>
<organism evidence="8 9">
    <name type="scientific">Leptotrichia trevisanii</name>
    <dbReference type="NCBI Taxonomy" id="109328"/>
    <lineage>
        <taxon>Bacteria</taxon>
        <taxon>Fusobacteriati</taxon>
        <taxon>Fusobacteriota</taxon>
        <taxon>Fusobacteriia</taxon>
        <taxon>Fusobacteriales</taxon>
        <taxon>Leptotrichiaceae</taxon>
        <taxon>Leptotrichia</taxon>
    </lineage>
</organism>
<dbReference type="Proteomes" id="UP000321378">
    <property type="component" value="Chromosome"/>
</dbReference>
<dbReference type="InterPro" id="IPR050090">
    <property type="entry name" value="Tyrosine_recombinase_XerCD"/>
</dbReference>
<keyword evidence="3 5" id="KW-0238">DNA-binding</keyword>
<dbReference type="PROSITE" id="PS51898">
    <property type="entry name" value="TYR_RECOMBINASE"/>
    <property type="match status" value="1"/>
</dbReference>
<gene>
    <name evidence="8" type="ORF">JMUB3935_0086</name>
</gene>
<dbReference type="GO" id="GO:0006310">
    <property type="term" value="P:DNA recombination"/>
    <property type="evidence" value="ECO:0007669"/>
    <property type="project" value="UniProtKB-KW"/>
</dbReference>
<dbReference type="InterPro" id="IPR002104">
    <property type="entry name" value="Integrase_catalytic"/>
</dbReference>
<comment type="similarity">
    <text evidence="1">Belongs to the 'phage' integrase family.</text>
</comment>
<reference evidence="8 9" key="1">
    <citation type="submission" date="2019-07" db="EMBL/GenBank/DDBJ databases">
        <title>Complete Genome Sequence of Leptotrichia trevisanii Strain JMUB3935.</title>
        <authorList>
            <person name="Watanabe S."/>
            <person name="Cui L."/>
        </authorList>
    </citation>
    <scope>NUCLEOTIDE SEQUENCE [LARGE SCALE GENOMIC DNA]</scope>
    <source>
        <strain evidence="8 9">JMUB3935</strain>
    </source>
</reference>
<dbReference type="SUPFAM" id="SSF56349">
    <property type="entry name" value="DNA breaking-rejoining enzymes"/>
    <property type="match status" value="1"/>
</dbReference>
<dbReference type="InterPro" id="IPR044068">
    <property type="entry name" value="CB"/>
</dbReference>
<feature type="domain" description="Tyr recombinase" evidence="6">
    <location>
        <begin position="121"/>
        <end position="314"/>
    </location>
</feature>
<dbReference type="GO" id="GO:0015074">
    <property type="term" value="P:DNA integration"/>
    <property type="evidence" value="ECO:0007669"/>
    <property type="project" value="UniProtKB-KW"/>
</dbReference>
<evidence type="ECO:0000256" key="2">
    <source>
        <dbReference type="ARBA" id="ARBA00022908"/>
    </source>
</evidence>
<dbReference type="InterPro" id="IPR010998">
    <property type="entry name" value="Integrase_recombinase_N"/>
</dbReference>
<dbReference type="AlphaFoldDB" id="A0A510KHJ0"/>
<dbReference type="Pfam" id="PF00589">
    <property type="entry name" value="Phage_integrase"/>
    <property type="match status" value="1"/>
</dbReference>
<dbReference type="InterPro" id="IPR011010">
    <property type="entry name" value="DNA_brk_join_enz"/>
</dbReference>